<dbReference type="InterPro" id="IPR001633">
    <property type="entry name" value="EAL_dom"/>
</dbReference>
<evidence type="ECO:0000259" key="2">
    <source>
        <dbReference type="PROSITE" id="PS50883"/>
    </source>
</evidence>
<evidence type="ECO:0000256" key="1">
    <source>
        <dbReference type="SAM" id="Phobius"/>
    </source>
</evidence>
<gene>
    <name evidence="4" type="ORF">IMZ28_06465</name>
</gene>
<keyword evidence="1" id="KW-1133">Transmembrane helix</keyword>
<dbReference type="InterPro" id="IPR000160">
    <property type="entry name" value="GGDEF_dom"/>
</dbReference>
<sequence>MNDQRFYSFLQKQILLMIGLSLIPGLAYIFLGWINGVVVPALIWYMLMVLVSLFGWRLYYHYKLDQMGDASLKSWYYKLAVFFYLIFALWTLIFLLYCTETEHKLHYIAIFTQIGASVVASTLLVSDKKLFFPVLLILMLPLVGYFFLIGEWYGYVLSVFSVIFLGVLLYSSDNSYRLIQKNYYQAQHDSLTGLYNRRYFVEYMERVINRIQHTDDYVYILLIDLDHFKTINDTLGHEIGDKVLVEVASRIKRYCGDNYIIARLGGDEFTIMSKEYAAQYDCQELALNFSEALLHILKAPYLIEGHHLYLSASIGINGVGRKAMDARYFIKEADIAMYEAKAQGRDGIIVFNDDLAKRVEYHLEIERRLYFALEHNEIELRYQPQFNKERKMIGCEVLVRWNNHEFGFVSPAEFIAIAEKTGLIIELGNYIMEEAFKTLSQWSENEIEIEQFSINISVRQFFHATFVEQVEQLVRKYLNEKIVKKVVFEVTETILIEDMQRIIALMERIKRLGISFSMDDFGTGYSSLSSLREMPIDELKVDRSFVSHVGEQRSDELMITTILSMAKFFQLKTVAEGVETEEQFQFLLKNNCDIFQGFYFARALGKEQFENFYKERRGGGEHKSIAYEI</sequence>
<dbReference type="SMART" id="SM00052">
    <property type="entry name" value="EAL"/>
    <property type="match status" value="1"/>
</dbReference>
<feature type="transmembrane region" description="Helical" evidence="1">
    <location>
        <begin position="81"/>
        <end position="99"/>
    </location>
</feature>
<accession>A0A7M1S0X6</accession>
<dbReference type="InterPro" id="IPR052155">
    <property type="entry name" value="Biofilm_reg_signaling"/>
</dbReference>
<evidence type="ECO:0000313" key="5">
    <source>
        <dbReference type="Proteomes" id="UP000595074"/>
    </source>
</evidence>
<dbReference type="KEGG" id="sinu:IMZ28_06465"/>
<dbReference type="Proteomes" id="UP000595074">
    <property type="component" value="Chromosome"/>
</dbReference>
<name>A0A7M1S0X6_9BACT</name>
<feature type="transmembrane region" description="Helical" evidence="1">
    <location>
        <begin position="130"/>
        <end position="147"/>
    </location>
</feature>
<dbReference type="PROSITE" id="PS50887">
    <property type="entry name" value="GGDEF"/>
    <property type="match status" value="1"/>
</dbReference>
<keyword evidence="1" id="KW-0812">Transmembrane</keyword>
<dbReference type="Gene3D" id="3.20.20.450">
    <property type="entry name" value="EAL domain"/>
    <property type="match status" value="1"/>
</dbReference>
<dbReference type="CDD" id="cd01949">
    <property type="entry name" value="GGDEF"/>
    <property type="match status" value="1"/>
</dbReference>
<feature type="transmembrane region" description="Helical" evidence="1">
    <location>
        <begin position="153"/>
        <end position="171"/>
    </location>
</feature>
<dbReference type="InterPro" id="IPR029787">
    <property type="entry name" value="Nucleotide_cyclase"/>
</dbReference>
<dbReference type="PANTHER" id="PTHR44757:SF2">
    <property type="entry name" value="BIOFILM ARCHITECTURE MAINTENANCE PROTEIN MBAA"/>
    <property type="match status" value="1"/>
</dbReference>
<dbReference type="SUPFAM" id="SSF55073">
    <property type="entry name" value="Nucleotide cyclase"/>
    <property type="match status" value="1"/>
</dbReference>
<dbReference type="Pfam" id="PF00563">
    <property type="entry name" value="EAL"/>
    <property type="match status" value="1"/>
</dbReference>
<feature type="domain" description="GGDEF" evidence="3">
    <location>
        <begin position="216"/>
        <end position="353"/>
    </location>
</feature>
<dbReference type="InterPro" id="IPR043128">
    <property type="entry name" value="Rev_trsase/Diguanyl_cyclase"/>
</dbReference>
<organism evidence="4 5">
    <name type="scientific">Sulfurovum indicum</name>
    <dbReference type="NCBI Taxonomy" id="2779528"/>
    <lineage>
        <taxon>Bacteria</taxon>
        <taxon>Pseudomonadati</taxon>
        <taxon>Campylobacterota</taxon>
        <taxon>Epsilonproteobacteria</taxon>
        <taxon>Campylobacterales</taxon>
        <taxon>Sulfurovaceae</taxon>
        <taxon>Sulfurovum</taxon>
    </lineage>
</organism>
<evidence type="ECO:0000259" key="3">
    <source>
        <dbReference type="PROSITE" id="PS50887"/>
    </source>
</evidence>
<dbReference type="Gene3D" id="3.30.70.270">
    <property type="match status" value="1"/>
</dbReference>
<protein>
    <submittedName>
        <fullName evidence="4">EAL domain-containing protein</fullName>
    </submittedName>
</protein>
<dbReference type="SUPFAM" id="SSF141868">
    <property type="entry name" value="EAL domain-like"/>
    <property type="match status" value="1"/>
</dbReference>
<dbReference type="NCBIfam" id="TIGR00254">
    <property type="entry name" value="GGDEF"/>
    <property type="match status" value="1"/>
</dbReference>
<dbReference type="PANTHER" id="PTHR44757">
    <property type="entry name" value="DIGUANYLATE CYCLASE DGCP"/>
    <property type="match status" value="1"/>
</dbReference>
<proteinExistence type="predicted"/>
<dbReference type="AlphaFoldDB" id="A0A7M1S0X6"/>
<feature type="transmembrane region" description="Helical" evidence="1">
    <location>
        <begin position="105"/>
        <end position="125"/>
    </location>
</feature>
<reference evidence="4 5" key="1">
    <citation type="submission" date="2020-10" db="EMBL/GenBank/DDBJ databases">
        <title>The genome of sulfurovum sp.</title>
        <authorList>
            <person name="Xie S."/>
            <person name="Shao Z."/>
            <person name="Jiang L."/>
        </authorList>
    </citation>
    <scope>NUCLEOTIDE SEQUENCE [LARGE SCALE GENOMIC DNA]</scope>
    <source>
        <strain evidence="4 5">ST-419</strain>
    </source>
</reference>
<feature type="transmembrane region" description="Helical" evidence="1">
    <location>
        <begin position="42"/>
        <end position="60"/>
    </location>
</feature>
<dbReference type="EMBL" id="CP063164">
    <property type="protein sequence ID" value="QOR61107.1"/>
    <property type="molecule type" value="Genomic_DNA"/>
</dbReference>
<dbReference type="InterPro" id="IPR035919">
    <property type="entry name" value="EAL_sf"/>
</dbReference>
<dbReference type="CDD" id="cd01948">
    <property type="entry name" value="EAL"/>
    <property type="match status" value="1"/>
</dbReference>
<dbReference type="SMART" id="SM00267">
    <property type="entry name" value="GGDEF"/>
    <property type="match status" value="1"/>
</dbReference>
<dbReference type="RefSeq" id="WP_197547779.1">
    <property type="nucleotide sequence ID" value="NZ_CP063164.1"/>
</dbReference>
<feature type="transmembrane region" description="Helical" evidence="1">
    <location>
        <begin position="14"/>
        <end position="36"/>
    </location>
</feature>
<dbReference type="Pfam" id="PF00990">
    <property type="entry name" value="GGDEF"/>
    <property type="match status" value="1"/>
</dbReference>
<feature type="domain" description="EAL" evidence="2">
    <location>
        <begin position="362"/>
        <end position="617"/>
    </location>
</feature>
<dbReference type="PROSITE" id="PS50883">
    <property type="entry name" value="EAL"/>
    <property type="match status" value="1"/>
</dbReference>
<evidence type="ECO:0000313" key="4">
    <source>
        <dbReference type="EMBL" id="QOR61107.1"/>
    </source>
</evidence>
<keyword evidence="1" id="KW-0472">Membrane</keyword>
<keyword evidence="5" id="KW-1185">Reference proteome</keyword>